<dbReference type="Gene3D" id="2.30.40.10">
    <property type="entry name" value="Urease, subunit C, domain 1"/>
    <property type="match status" value="1"/>
</dbReference>
<sequence length="505" mass="53865">MPELTDTTLIRAGSVYTADKDETLHRPGSVLVAGGRIAAVGAPSDVDAVVSALPEHVRGSMRTLDAADMMVLPGFVNAHWHDMFAARLPFRGALRDPSDVSDEPGFMAAGGDVRKVSLGFDSFSAMIDGLSADEAGAIARYSVWTQLRAGSTTLGDTGSLNRPEALVAAAEELGVRLSVSTWAADAVCAPGETRARRTQDTDTVLAGIEDLLRRFRGRGDGRIRVRPSALYTPNMSDELGAGLAALVSRYDTDFVTHVAALRNESDIVTEYFGTSPVRRLADLGLLSERTMAVHCAFVDAEERELLLDAGVHISHSPAKYGATGESTMTETRAIPELAAAGLPVSLSTDASVYPIGGMAEAMRAAWQTHNEMYADQTRVLPSTALAMATRVAAQGLGWADEVGSVSVGMRADLVLVPTGDWRYLLNPRPLEAYLTLGGSADVDTVMVGGRVLLYGGRSTEVDERELETDYLHALRSFSSRHLRIPAEVIDRVIAVRAGAAEPISR</sequence>
<dbReference type="Proteomes" id="UP000734823">
    <property type="component" value="Unassembled WGS sequence"/>
</dbReference>
<dbReference type="PANTHER" id="PTHR43794:SF11">
    <property type="entry name" value="AMIDOHYDROLASE-RELATED DOMAIN-CONTAINING PROTEIN"/>
    <property type="match status" value="1"/>
</dbReference>
<dbReference type="EMBL" id="JABVED010000001">
    <property type="protein sequence ID" value="MBC6445983.1"/>
    <property type="molecule type" value="Genomic_DNA"/>
</dbReference>
<name>A0ABN2CED3_9PSEU</name>
<dbReference type="SUPFAM" id="SSF51556">
    <property type="entry name" value="Metallo-dependent hydrolases"/>
    <property type="match status" value="1"/>
</dbReference>
<organism evidence="3 4">
    <name type="scientific">Actinokineospora xionganensis</name>
    <dbReference type="NCBI Taxonomy" id="2684470"/>
    <lineage>
        <taxon>Bacteria</taxon>
        <taxon>Bacillati</taxon>
        <taxon>Actinomycetota</taxon>
        <taxon>Actinomycetes</taxon>
        <taxon>Pseudonocardiales</taxon>
        <taxon>Pseudonocardiaceae</taxon>
        <taxon>Actinokineospora</taxon>
    </lineage>
</organism>
<dbReference type="SUPFAM" id="SSF51338">
    <property type="entry name" value="Composite domain of metallo-dependent hydrolases"/>
    <property type="match status" value="1"/>
</dbReference>
<proteinExistence type="predicted"/>
<dbReference type="InterPro" id="IPR050287">
    <property type="entry name" value="MTA/SAH_deaminase"/>
</dbReference>
<evidence type="ECO:0000313" key="4">
    <source>
        <dbReference type="Proteomes" id="UP000734823"/>
    </source>
</evidence>
<dbReference type="InterPro" id="IPR032466">
    <property type="entry name" value="Metal_Hydrolase"/>
</dbReference>
<evidence type="ECO:0000259" key="2">
    <source>
        <dbReference type="Pfam" id="PF01979"/>
    </source>
</evidence>
<dbReference type="Pfam" id="PF01979">
    <property type="entry name" value="Amidohydro_1"/>
    <property type="match status" value="1"/>
</dbReference>
<comment type="caution">
    <text evidence="3">The sequence shown here is derived from an EMBL/GenBank/DDBJ whole genome shotgun (WGS) entry which is preliminary data.</text>
</comment>
<keyword evidence="4" id="KW-1185">Reference proteome</keyword>
<gene>
    <name evidence="3" type="ORF">GPZ80_02200</name>
</gene>
<dbReference type="PANTHER" id="PTHR43794">
    <property type="entry name" value="AMINOHYDROLASE SSNA-RELATED"/>
    <property type="match status" value="1"/>
</dbReference>
<dbReference type="InterPro" id="IPR011059">
    <property type="entry name" value="Metal-dep_hydrolase_composite"/>
</dbReference>
<dbReference type="Gene3D" id="3.20.20.140">
    <property type="entry name" value="Metal-dependent hydrolases"/>
    <property type="match status" value="1"/>
</dbReference>
<reference evidence="3 4" key="1">
    <citation type="submission" date="2020-06" db="EMBL/GenBank/DDBJ databases">
        <title>Actinokineospora xiongansis sp. nov., isolated from soil of Baiyangdian.</title>
        <authorList>
            <person name="Zhang X."/>
        </authorList>
    </citation>
    <scope>NUCLEOTIDE SEQUENCE [LARGE SCALE GENOMIC DNA]</scope>
    <source>
        <strain evidence="3 4">HBU206404</strain>
    </source>
</reference>
<evidence type="ECO:0000313" key="3">
    <source>
        <dbReference type="EMBL" id="MBC6445983.1"/>
    </source>
</evidence>
<evidence type="ECO:0000256" key="1">
    <source>
        <dbReference type="ARBA" id="ARBA00022801"/>
    </source>
</evidence>
<feature type="domain" description="Amidohydrolase-related" evidence="2">
    <location>
        <begin position="70"/>
        <end position="451"/>
    </location>
</feature>
<keyword evidence="1" id="KW-0378">Hydrolase</keyword>
<dbReference type="InterPro" id="IPR006680">
    <property type="entry name" value="Amidohydro-rel"/>
</dbReference>
<protein>
    <submittedName>
        <fullName evidence="3">Amidohydrolase family protein</fullName>
    </submittedName>
</protein>
<dbReference type="RefSeq" id="WP_187218034.1">
    <property type="nucleotide sequence ID" value="NZ_JABVED010000001.1"/>
</dbReference>
<accession>A0ABN2CED3</accession>